<evidence type="ECO:0000256" key="2">
    <source>
        <dbReference type="SAM" id="SignalP"/>
    </source>
</evidence>
<feature type="signal peptide" evidence="2">
    <location>
        <begin position="1"/>
        <end position="27"/>
    </location>
</feature>
<reference evidence="4" key="1">
    <citation type="submission" date="2020-08" db="EMBL/GenBank/DDBJ databases">
        <title>Sequencing the genomes of 1000 actinobacteria strains.</title>
        <authorList>
            <person name="Klenk H.-P."/>
        </authorList>
    </citation>
    <scope>NUCLEOTIDE SEQUENCE</scope>
    <source>
        <strain evidence="4">DSM 10695</strain>
    </source>
</reference>
<keyword evidence="2" id="KW-0732">Signal</keyword>
<sequence length="346" mass="35780">MTLRPSFLAAATCAALALAGCSTGTGAADRQSAGNSAPSNAAYPMKASFCGQEVAVGREPARIIGAGREGVANIVSAGAADRMVARFGEHGALYGPRIEDELKSLSGIEEVASGGGEDHGSISFERVLELQADMIYGSALGEGDLSIDNLANNGIAGVMPPSSCAYAFSGAKSDFADLDAIPAHIRELGALLNTGERANANASAMEADLAAAREEGGRLPELKAAGLYYWDSSDDLFAYGANSTIQGIFDAARLKNVVNPSYDAMFNGAISPETIVKSNPDVLIVTTGESGITLEDSLARLEKIPGMTQTAAFKNKRIIELPSGAAYPTVEAIDAARELVKKLAEQ</sequence>
<feature type="domain" description="Fe/B12 periplasmic-binding" evidence="3">
    <location>
        <begin position="62"/>
        <end position="346"/>
    </location>
</feature>
<dbReference type="AlphaFoldDB" id="A0A923E662"/>
<dbReference type="GeneID" id="85978654"/>
<dbReference type="Pfam" id="PF01497">
    <property type="entry name" value="Peripla_BP_2"/>
    <property type="match status" value="1"/>
</dbReference>
<feature type="chain" id="PRO_5038079303" evidence="2">
    <location>
        <begin position="28"/>
        <end position="346"/>
    </location>
</feature>
<protein>
    <submittedName>
        <fullName evidence="4">Iron complex transport system substrate-binding protein</fullName>
    </submittedName>
</protein>
<dbReference type="PROSITE" id="PS51257">
    <property type="entry name" value="PROKAR_LIPOPROTEIN"/>
    <property type="match status" value="1"/>
</dbReference>
<comment type="similarity">
    <text evidence="1">Belongs to the bacterial solute-binding protein 8 family.</text>
</comment>
<proteinExistence type="inferred from homology"/>
<evidence type="ECO:0000313" key="4">
    <source>
        <dbReference type="EMBL" id="MBB6335583.1"/>
    </source>
</evidence>
<dbReference type="EMBL" id="JACHMK010000001">
    <property type="protein sequence ID" value="MBB6335583.1"/>
    <property type="molecule type" value="Genomic_DNA"/>
</dbReference>
<dbReference type="InterPro" id="IPR050902">
    <property type="entry name" value="ABC_Transporter_SBP"/>
</dbReference>
<dbReference type="InterPro" id="IPR002491">
    <property type="entry name" value="ABC_transptr_periplasmic_BD"/>
</dbReference>
<gene>
    <name evidence="4" type="ORF">HD592_002148</name>
</gene>
<dbReference type="RefSeq" id="WP_184454033.1">
    <property type="nucleotide sequence ID" value="NZ_JACHMK010000001.1"/>
</dbReference>
<accession>A0A923E662</accession>
<dbReference type="PANTHER" id="PTHR30535:SF34">
    <property type="entry name" value="MOLYBDATE-BINDING PROTEIN MOLA"/>
    <property type="match status" value="1"/>
</dbReference>
<keyword evidence="5" id="KW-1185">Reference proteome</keyword>
<dbReference type="Proteomes" id="UP000617426">
    <property type="component" value="Unassembled WGS sequence"/>
</dbReference>
<evidence type="ECO:0000259" key="3">
    <source>
        <dbReference type="PROSITE" id="PS50983"/>
    </source>
</evidence>
<comment type="caution">
    <text evidence="4">The sequence shown here is derived from an EMBL/GenBank/DDBJ whole genome shotgun (WGS) entry which is preliminary data.</text>
</comment>
<dbReference type="Gene3D" id="3.40.50.1980">
    <property type="entry name" value="Nitrogenase molybdenum iron protein domain"/>
    <property type="match status" value="2"/>
</dbReference>
<dbReference type="PROSITE" id="PS50983">
    <property type="entry name" value="FE_B12_PBP"/>
    <property type="match status" value="1"/>
</dbReference>
<organism evidence="4 5">
    <name type="scientific">Schaalia hyovaginalis</name>
    <dbReference type="NCBI Taxonomy" id="29316"/>
    <lineage>
        <taxon>Bacteria</taxon>
        <taxon>Bacillati</taxon>
        <taxon>Actinomycetota</taxon>
        <taxon>Actinomycetes</taxon>
        <taxon>Actinomycetales</taxon>
        <taxon>Actinomycetaceae</taxon>
        <taxon>Schaalia</taxon>
    </lineage>
</organism>
<dbReference type="SUPFAM" id="SSF53807">
    <property type="entry name" value="Helical backbone' metal receptor"/>
    <property type="match status" value="1"/>
</dbReference>
<name>A0A923E662_9ACTO</name>
<dbReference type="PANTHER" id="PTHR30535">
    <property type="entry name" value="VITAMIN B12-BINDING PROTEIN"/>
    <property type="match status" value="1"/>
</dbReference>
<evidence type="ECO:0000313" key="5">
    <source>
        <dbReference type="Proteomes" id="UP000617426"/>
    </source>
</evidence>
<evidence type="ECO:0000256" key="1">
    <source>
        <dbReference type="ARBA" id="ARBA00008814"/>
    </source>
</evidence>